<dbReference type="SUPFAM" id="SSF88946">
    <property type="entry name" value="Sigma2 domain of RNA polymerase sigma factors"/>
    <property type="match status" value="1"/>
</dbReference>
<feature type="domain" description="RNA polymerase sigma-70 region 2" evidence="6">
    <location>
        <begin position="25"/>
        <end position="92"/>
    </location>
</feature>
<dbReference type="Pfam" id="PF04542">
    <property type="entry name" value="Sigma70_r2"/>
    <property type="match status" value="1"/>
</dbReference>
<dbReference type="InterPro" id="IPR007627">
    <property type="entry name" value="RNA_pol_sigma70_r2"/>
</dbReference>
<dbReference type="Proteomes" id="UP000565468">
    <property type="component" value="Unassembled WGS sequence"/>
</dbReference>
<dbReference type="Gene3D" id="1.10.10.10">
    <property type="entry name" value="Winged helix-like DNA-binding domain superfamily/Winged helix DNA-binding domain"/>
    <property type="match status" value="1"/>
</dbReference>
<accession>A0A848M4L9</accession>
<dbReference type="Pfam" id="PF04545">
    <property type="entry name" value="Sigma70_r4"/>
    <property type="match status" value="1"/>
</dbReference>
<evidence type="ECO:0000256" key="3">
    <source>
        <dbReference type="ARBA" id="ARBA00023082"/>
    </source>
</evidence>
<comment type="similarity">
    <text evidence="1">Belongs to the sigma-70 factor family. ECF subfamily.</text>
</comment>
<feature type="domain" description="RNA polymerase sigma-70 region 4" evidence="7">
    <location>
        <begin position="131"/>
        <end position="180"/>
    </location>
</feature>
<name>A0A848M4L9_PAELE</name>
<keyword evidence="4" id="KW-0238">DNA-binding</keyword>
<dbReference type="InterPro" id="IPR013325">
    <property type="entry name" value="RNA_pol_sigma_r2"/>
</dbReference>
<evidence type="ECO:0000259" key="7">
    <source>
        <dbReference type="Pfam" id="PF04545"/>
    </source>
</evidence>
<keyword evidence="2" id="KW-0805">Transcription regulation</keyword>
<dbReference type="InterPro" id="IPR036388">
    <property type="entry name" value="WH-like_DNA-bd_sf"/>
</dbReference>
<protein>
    <submittedName>
        <fullName evidence="8">RNA polymerase sigma factor</fullName>
    </submittedName>
</protein>
<dbReference type="NCBIfam" id="TIGR02937">
    <property type="entry name" value="sigma70-ECF"/>
    <property type="match status" value="1"/>
</dbReference>
<dbReference type="AlphaFoldDB" id="A0A848M4L9"/>
<dbReference type="InterPro" id="IPR014284">
    <property type="entry name" value="RNA_pol_sigma-70_dom"/>
</dbReference>
<dbReference type="Gene3D" id="1.10.1740.10">
    <property type="match status" value="1"/>
</dbReference>
<dbReference type="PANTHER" id="PTHR43133">
    <property type="entry name" value="RNA POLYMERASE ECF-TYPE SIGMA FACTO"/>
    <property type="match status" value="1"/>
</dbReference>
<dbReference type="CDD" id="cd06171">
    <property type="entry name" value="Sigma70_r4"/>
    <property type="match status" value="1"/>
</dbReference>
<sequence>MNELIAERQLMLRIIEKDAAALEQLYDQYERVIYAFAFRIVQDTMTAEEVVQELFLRIWNHAERYDGQQGKLMTWMFAITRNIAIDMLRRKSSRHAASPVTNEVIHLIPDEHISTEQEVENRWLGEKVSEALAELSEEQQIVVSSIYYQGMTQHEVSDAFKIPLGTVKSRVRLAMKQLQKRLGQLDLLRDTARKEETI</sequence>
<dbReference type="SUPFAM" id="SSF88659">
    <property type="entry name" value="Sigma3 and sigma4 domains of RNA polymerase sigma factors"/>
    <property type="match status" value="1"/>
</dbReference>
<evidence type="ECO:0000256" key="4">
    <source>
        <dbReference type="ARBA" id="ARBA00023125"/>
    </source>
</evidence>
<dbReference type="RefSeq" id="WP_169503923.1">
    <property type="nucleotide sequence ID" value="NZ_JABBPN010000003.1"/>
</dbReference>
<keyword evidence="9" id="KW-1185">Reference proteome</keyword>
<dbReference type="GO" id="GO:0016987">
    <property type="term" value="F:sigma factor activity"/>
    <property type="evidence" value="ECO:0007669"/>
    <property type="project" value="UniProtKB-KW"/>
</dbReference>
<dbReference type="GO" id="GO:0003677">
    <property type="term" value="F:DNA binding"/>
    <property type="evidence" value="ECO:0007669"/>
    <property type="project" value="UniProtKB-KW"/>
</dbReference>
<evidence type="ECO:0000256" key="2">
    <source>
        <dbReference type="ARBA" id="ARBA00023015"/>
    </source>
</evidence>
<evidence type="ECO:0000313" key="9">
    <source>
        <dbReference type="Proteomes" id="UP000565468"/>
    </source>
</evidence>
<comment type="caution">
    <text evidence="8">The sequence shown here is derived from an EMBL/GenBank/DDBJ whole genome shotgun (WGS) entry which is preliminary data.</text>
</comment>
<evidence type="ECO:0000256" key="1">
    <source>
        <dbReference type="ARBA" id="ARBA00010641"/>
    </source>
</evidence>
<evidence type="ECO:0000259" key="6">
    <source>
        <dbReference type="Pfam" id="PF04542"/>
    </source>
</evidence>
<dbReference type="InterPro" id="IPR039425">
    <property type="entry name" value="RNA_pol_sigma-70-like"/>
</dbReference>
<dbReference type="GO" id="GO:0006352">
    <property type="term" value="P:DNA-templated transcription initiation"/>
    <property type="evidence" value="ECO:0007669"/>
    <property type="project" value="InterPro"/>
</dbReference>
<proteinExistence type="inferred from homology"/>
<dbReference type="InterPro" id="IPR013324">
    <property type="entry name" value="RNA_pol_sigma_r3/r4-like"/>
</dbReference>
<dbReference type="EMBL" id="JABBPN010000003">
    <property type="protein sequence ID" value="NMO95170.1"/>
    <property type="molecule type" value="Genomic_DNA"/>
</dbReference>
<dbReference type="InterPro" id="IPR007630">
    <property type="entry name" value="RNA_pol_sigma70_r4"/>
</dbReference>
<evidence type="ECO:0000256" key="5">
    <source>
        <dbReference type="ARBA" id="ARBA00023163"/>
    </source>
</evidence>
<keyword evidence="3" id="KW-0731">Sigma factor</keyword>
<reference evidence="8 9" key="1">
    <citation type="submission" date="2020-04" db="EMBL/GenBank/DDBJ databases">
        <title>Paenibacillus algicola sp. nov., a novel marine bacterium producing alginate lyase.</title>
        <authorList>
            <person name="Huang H."/>
        </authorList>
    </citation>
    <scope>NUCLEOTIDE SEQUENCE [LARGE SCALE GENOMIC DNA]</scope>
    <source>
        <strain evidence="8 9">L7-75</strain>
    </source>
</reference>
<dbReference type="PANTHER" id="PTHR43133:SF62">
    <property type="entry name" value="RNA POLYMERASE SIGMA FACTOR SIGZ"/>
    <property type="match status" value="1"/>
</dbReference>
<evidence type="ECO:0000313" key="8">
    <source>
        <dbReference type="EMBL" id="NMO95170.1"/>
    </source>
</evidence>
<gene>
    <name evidence="8" type="ORF">HII30_05125</name>
</gene>
<keyword evidence="5" id="KW-0804">Transcription</keyword>
<organism evidence="8 9">
    <name type="scientific">Paenibacillus lemnae</name>
    <dbReference type="NCBI Taxonomy" id="1330551"/>
    <lineage>
        <taxon>Bacteria</taxon>
        <taxon>Bacillati</taxon>
        <taxon>Bacillota</taxon>
        <taxon>Bacilli</taxon>
        <taxon>Bacillales</taxon>
        <taxon>Paenibacillaceae</taxon>
        <taxon>Paenibacillus</taxon>
    </lineage>
</organism>